<evidence type="ECO:0000256" key="6">
    <source>
        <dbReference type="SAM" id="Phobius"/>
    </source>
</evidence>
<keyword evidence="5 6" id="KW-0472">Membrane</keyword>
<dbReference type="AlphaFoldDB" id="I3ZFL6"/>
<evidence type="ECO:0000256" key="1">
    <source>
        <dbReference type="ARBA" id="ARBA00004651"/>
    </source>
</evidence>
<feature type="transmembrane region" description="Helical" evidence="6">
    <location>
        <begin position="231"/>
        <end position="249"/>
    </location>
</feature>
<dbReference type="Pfam" id="PF01943">
    <property type="entry name" value="Polysacc_synt"/>
    <property type="match status" value="1"/>
</dbReference>
<evidence type="ECO:0000256" key="4">
    <source>
        <dbReference type="ARBA" id="ARBA00022989"/>
    </source>
</evidence>
<keyword evidence="2" id="KW-1003">Cell membrane</keyword>
<dbReference type="eggNOG" id="COG2244">
    <property type="taxonomic scope" value="Bacteria"/>
</dbReference>
<evidence type="ECO:0000313" key="7">
    <source>
        <dbReference type="EMBL" id="AFL88034.1"/>
    </source>
</evidence>
<organism evidence="7 8">
    <name type="scientific">Terriglobus roseus (strain DSM 18391 / NRRL B-41598 / KBS 63)</name>
    <dbReference type="NCBI Taxonomy" id="926566"/>
    <lineage>
        <taxon>Bacteria</taxon>
        <taxon>Pseudomonadati</taxon>
        <taxon>Acidobacteriota</taxon>
        <taxon>Terriglobia</taxon>
        <taxon>Terriglobales</taxon>
        <taxon>Acidobacteriaceae</taxon>
        <taxon>Terriglobus</taxon>
    </lineage>
</organism>
<dbReference type="GO" id="GO:0005886">
    <property type="term" value="C:plasma membrane"/>
    <property type="evidence" value="ECO:0007669"/>
    <property type="project" value="UniProtKB-SubCell"/>
</dbReference>
<dbReference type="InterPro" id="IPR002797">
    <property type="entry name" value="Polysacc_synth"/>
</dbReference>
<evidence type="ECO:0000313" key="8">
    <source>
        <dbReference type="Proteomes" id="UP000006056"/>
    </source>
</evidence>
<feature type="transmembrane region" description="Helical" evidence="6">
    <location>
        <begin position="192"/>
        <end position="211"/>
    </location>
</feature>
<feature type="transmembrane region" description="Helical" evidence="6">
    <location>
        <begin position="100"/>
        <end position="125"/>
    </location>
</feature>
<evidence type="ECO:0000256" key="3">
    <source>
        <dbReference type="ARBA" id="ARBA00022692"/>
    </source>
</evidence>
<feature type="transmembrane region" description="Helical" evidence="6">
    <location>
        <begin position="164"/>
        <end position="186"/>
    </location>
</feature>
<evidence type="ECO:0000256" key="2">
    <source>
        <dbReference type="ARBA" id="ARBA00022475"/>
    </source>
</evidence>
<feature type="transmembrane region" description="Helical" evidence="6">
    <location>
        <begin position="62"/>
        <end position="88"/>
    </location>
</feature>
<feature type="transmembrane region" description="Helical" evidence="6">
    <location>
        <begin position="400"/>
        <end position="425"/>
    </location>
</feature>
<dbReference type="InterPro" id="IPR050833">
    <property type="entry name" value="Poly_Biosynth_Transport"/>
</dbReference>
<comment type="subcellular location">
    <subcellularLocation>
        <location evidence="1">Cell membrane</location>
        <topology evidence="1">Multi-pass membrane protein</topology>
    </subcellularLocation>
</comment>
<feature type="transmembrane region" description="Helical" evidence="6">
    <location>
        <begin position="131"/>
        <end position="152"/>
    </location>
</feature>
<keyword evidence="3 6" id="KW-0812">Transmembrane</keyword>
<dbReference type="PANTHER" id="PTHR30250">
    <property type="entry name" value="PST FAMILY PREDICTED COLANIC ACID TRANSPORTER"/>
    <property type="match status" value="1"/>
</dbReference>
<reference evidence="7 8" key="1">
    <citation type="submission" date="2012-06" db="EMBL/GenBank/DDBJ databases">
        <title>Complete genome of Terriglobus roseus DSM 18391.</title>
        <authorList>
            <consortium name="US DOE Joint Genome Institute (JGI-PGF)"/>
            <person name="Lucas S."/>
            <person name="Copeland A."/>
            <person name="Lapidus A."/>
            <person name="Glavina del Rio T."/>
            <person name="Dalin E."/>
            <person name="Tice H."/>
            <person name="Bruce D."/>
            <person name="Goodwin L."/>
            <person name="Pitluck S."/>
            <person name="Peters L."/>
            <person name="Mikhailova N."/>
            <person name="Munk A.C.C."/>
            <person name="Kyrpides N."/>
            <person name="Mavromatis K."/>
            <person name="Ivanova N."/>
            <person name="Brettin T."/>
            <person name="Detter J.C."/>
            <person name="Han C."/>
            <person name="Larimer F."/>
            <person name="Land M."/>
            <person name="Hauser L."/>
            <person name="Markowitz V."/>
            <person name="Cheng J.-F."/>
            <person name="Hugenholtz P."/>
            <person name="Woyke T."/>
            <person name="Wu D."/>
            <person name="Brambilla E."/>
            <person name="Klenk H.-P."/>
            <person name="Eisen J.A."/>
        </authorList>
    </citation>
    <scope>NUCLEOTIDE SEQUENCE [LARGE SCALE GENOMIC DNA]</scope>
    <source>
        <strain evidence="8">DSM 18391 / NRRL B-41598 / KBS 63</strain>
    </source>
</reference>
<feature type="transmembrane region" description="Helical" evidence="6">
    <location>
        <begin position="311"/>
        <end position="334"/>
    </location>
</feature>
<dbReference type="PANTHER" id="PTHR30250:SF11">
    <property type="entry name" value="O-ANTIGEN TRANSPORTER-RELATED"/>
    <property type="match status" value="1"/>
</dbReference>
<dbReference type="HOGENOM" id="CLU_050201_0_0_0"/>
<dbReference type="STRING" id="926566.Terro_1732"/>
<name>I3ZFL6_TERRK</name>
<protein>
    <submittedName>
        <fullName evidence="7">Membrane protein involved in the export of O-antigen and teichoic acid</fullName>
    </submittedName>
</protein>
<dbReference type="OrthoDB" id="8482265at2"/>
<feature type="transmembrane region" description="Helical" evidence="6">
    <location>
        <begin position="269"/>
        <end position="290"/>
    </location>
</feature>
<feature type="transmembrane region" description="Helical" evidence="6">
    <location>
        <begin position="374"/>
        <end position="394"/>
    </location>
</feature>
<dbReference type="EMBL" id="CP003379">
    <property type="protein sequence ID" value="AFL88034.1"/>
    <property type="molecule type" value="Genomic_DNA"/>
</dbReference>
<gene>
    <name evidence="7" type="ordered locus">Terro_1732</name>
</gene>
<dbReference type="RefSeq" id="WP_014785603.1">
    <property type="nucleotide sequence ID" value="NC_018014.1"/>
</dbReference>
<keyword evidence="8" id="KW-1185">Reference proteome</keyword>
<sequence>MTAPPEMVKKEEPKVPQTKAAVGKGVKAVFQTVVSRVLIQGLNVLTGIMTARMLMPAGRGELAAIILWSGLLAGLTSFGLPTAMIFHIRRSPERVADMTWNALFLCTVISCLTAAVGAVCMPSWLHQYPHWAIVAAQWFLLITPVASVTYILRAALEAKQNFSGSNLSQILNPAAVLVILGVLYELHRFDTLTAACAYIFAALPPIGLLLWRSRSLFDRGVKLRWATQKLLLSYGVRSYGIDLIGTLALQVDQVLVVSFLHPAELGVYVVMLSLSRVLNVFQGSVVAVLFPKATGLSMETTLAMTSRAVRMSTAITAVAAVTLGIVGPILLRIFYGRAYTSSIGTLRLLLVEVVLSGATVVLAQAFMALGRPGFVTSLQGVGLAVCVPMMLLLIPRWGIAGAAASLLISTTCRFITIYVSFRLVLKTKAPRLLLKKEDLLPLLTLLLRRTSEPTVAQ</sequence>
<evidence type="ECO:0000256" key="5">
    <source>
        <dbReference type="ARBA" id="ARBA00023136"/>
    </source>
</evidence>
<dbReference type="KEGG" id="trs:Terro_1732"/>
<accession>I3ZFL6</accession>
<proteinExistence type="predicted"/>
<dbReference type="Proteomes" id="UP000006056">
    <property type="component" value="Chromosome"/>
</dbReference>
<feature type="transmembrane region" description="Helical" evidence="6">
    <location>
        <begin position="346"/>
        <end position="367"/>
    </location>
</feature>
<keyword evidence="4 6" id="KW-1133">Transmembrane helix</keyword>